<proteinExistence type="predicted"/>
<evidence type="ECO:0000259" key="1">
    <source>
        <dbReference type="Pfam" id="PF13529"/>
    </source>
</evidence>
<evidence type="ECO:0000313" key="2">
    <source>
        <dbReference type="EMBL" id="QAT86767.1"/>
    </source>
</evidence>
<sequence>MFSDGIRRALGPVLRTVANAAVEKGVAPPLQPAAKAVANFAVSSFERGTSPRVVLNPPPVVVQRPPVDLTPTPTPNVQGDQNMAPGEWLIVSSPENVYLRPGPSAESGQSVLFYKGTKLQVATPPDNGPAVRGDFVYVQDANRQQQGWVRMSHTAEMTEADTKTYRASRNQSDAADAYQGIYVNQFDAETQVGGDGRNANCGPTATLMAFLKQGLEIPSIPGITHNGTAGADVQAVRYWGNRLTDTNSDGVTTNPQGGTEYSLTTENSQYTGFQDVKNAVTAARGSWAKVDANSESIQKAIESGMSVVISGNFVEAPAQGSENTDPVVKSDTWAQGGGAQEHLVAVVGMTPEGNFIVCDPAAAVRTPLEVTPAELDAFMRGNAGAIGIYDPTPGPRSGA</sequence>
<reference evidence="2 3" key="1">
    <citation type="submission" date="2018-12" db="EMBL/GenBank/DDBJ databases">
        <title>Complete Genome Sequence of the Corallopyronin A producing Myxobacterium Corallococcus coralloides B035.</title>
        <authorList>
            <person name="Bouhired S.M."/>
            <person name="Rupp O."/>
            <person name="Blom J."/>
            <person name="Schaeberle T.F."/>
            <person name="Kehraus S."/>
            <person name="Schiefer A."/>
            <person name="Pfarr K."/>
            <person name="Goesmann A."/>
            <person name="Hoerauf A."/>
            <person name="Koenig G.M."/>
        </authorList>
    </citation>
    <scope>NUCLEOTIDE SEQUENCE [LARGE SCALE GENOMIC DNA]</scope>
    <source>
        <strain evidence="2 3">B035</strain>
    </source>
</reference>
<dbReference type="Proteomes" id="UP000288758">
    <property type="component" value="Chromosome"/>
</dbReference>
<dbReference type="InterPro" id="IPR039564">
    <property type="entry name" value="Peptidase_C39-like"/>
</dbReference>
<name>A0A410RXU7_CORCK</name>
<dbReference type="AlphaFoldDB" id="A0A410RXU7"/>
<evidence type="ECO:0000313" key="3">
    <source>
        <dbReference type="Proteomes" id="UP000288758"/>
    </source>
</evidence>
<dbReference type="Pfam" id="PF13529">
    <property type="entry name" value="Peptidase_C39_2"/>
    <property type="match status" value="1"/>
</dbReference>
<feature type="domain" description="Peptidase C39-like" evidence="1">
    <location>
        <begin position="182"/>
        <end position="361"/>
    </location>
</feature>
<protein>
    <recommendedName>
        <fullName evidence="1">Peptidase C39-like domain-containing protein</fullName>
    </recommendedName>
</protein>
<dbReference type="RefSeq" id="WP_128798264.1">
    <property type="nucleotide sequence ID" value="NZ_CP034669.1"/>
</dbReference>
<accession>A0A410RXU7</accession>
<organism evidence="2 3">
    <name type="scientific">Corallococcus coralloides</name>
    <name type="common">Myxococcus coralloides</name>
    <dbReference type="NCBI Taxonomy" id="184914"/>
    <lineage>
        <taxon>Bacteria</taxon>
        <taxon>Pseudomonadati</taxon>
        <taxon>Myxococcota</taxon>
        <taxon>Myxococcia</taxon>
        <taxon>Myxococcales</taxon>
        <taxon>Cystobacterineae</taxon>
        <taxon>Myxococcaceae</taxon>
        <taxon>Corallococcus</taxon>
    </lineage>
</organism>
<gene>
    <name evidence="2" type="ORF">EJ065_5232</name>
</gene>
<dbReference type="EMBL" id="CP034669">
    <property type="protein sequence ID" value="QAT86767.1"/>
    <property type="molecule type" value="Genomic_DNA"/>
</dbReference>